<comment type="caution">
    <text evidence="1">The sequence shown here is derived from an EMBL/GenBank/DDBJ whole genome shotgun (WGS) entry which is preliminary data.</text>
</comment>
<sequence length="181" mass="21014">MIDVPIRRVDIYPFRVTMEYNNHIRSKKFRFGIRGTHLSGQKLHPTMIQSPLSRWRTPVSTNTPPTTYTLHPHPPHRPHLNLITSPTNYFGCGVLSHIFSSQSRSPKPLHRPNQKPAQKTPLLRIFQKIAHHLRRQTFHKRIRESLTVRSLKAHDNDSENVVAKGGVSRRTETRTLFRISA</sequence>
<evidence type="ECO:0000313" key="1">
    <source>
        <dbReference type="EMBL" id="ORY07030.1"/>
    </source>
</evidence>
<dbReference type="Proteomes" id="UP000193144">
    <property type="component" value="Unassembled WGS sequence"/>
</dbReference>
<proteinExistence type="predicted"/>
<organism evidence="1 2">
    <name type="scientific">Clohesyomyces aquaticus</name>
    <dbReference type="NCBI Taxonomy" id="1231657"/>
    <lineage>
        <taxon>Eukaryota</taxon>
        <taxon>Fungi</taxon>
        <taxon>Dikarya</taxon>
        <taxon>Ascomycota</taxon>
        <taxon>Pezizomycotina</taxon>
        <taxon>Dothideomycetes</taxon>
        <taxon>Pleosporomycetidae</taxon>
        <taxon>Pleosporales</taxon>
        <taxon>Lindgomycetaceae</taxon>
        <taxon>Clohesyomyces</taxon>
    </lineage>
</organism>
<protein>
    <submittedName>
        <fullName evidence="1">Uncharacterized protein</fullName>
    </submittedName>
</protein>
<name>A0A1Y1Z9T7_9PLEO</name>
<reference evidence="1 2" key="1">
    <citation type="submission" date="2016-07" db="EMBL/GenBank/DDBJ databases">
        <title>Pervasive Adenine N6-methylation of Active Genes in Fungi.</title>
        <authorList>
            <consortium name="DOE Joint Genome Institute"/>
            <person name="Mondo S.J."/>
            <person name="Dannebaum R.O."/>
            <person name="Kuo R.C."/>
            <person name="Labutti K."/>
            <person name="Haridas S."/>
            <person name="Kuo A."/>
            <person name="Salamov A."/>
            <person name="Ahrendt S.R."/>
            <person name="Lipzen A."/>
            <person name="Sullivan W."/>
            <person name="Andreopoulos W.B."/>
            <person name="Clum A."/>
            <person name="Lindquist E."/>
            <person name="Daum C."/>
            <person name="Ramamoorthy G.K."/>
            <person name="Gryganskyi A."/>
            <person name="Culley D."/>
            <person name="Magnuson J.K."/>
            <person name="James T.Y."/>
            <person name="O'Malley M.A."/>
            <person name="Stajich J.E."/>
            <person name="Spatafora J.W."/>
            <person name="Visel A."/>
            <person name="Grigoriev I.V."/>
        </authorList>
    </citation>
    <scope>NUCLEOTIDE SEQUENCE [LARGE SCALE GENOMIC DNA]</scope>
    <source>
        <strain evidence="1 2">CBS 115471</strain>
    </source>
</reference>
<accession>A0A1Y1Z9T7</accession>
<keyword evidence="2" id="KW-1185">Reference proteome</keyword>
<dbReference type="EMBL" id="MCFA01000112">
    <property type="protein sequence ID" value="ORY07030.1"/>
    <property type="molecule type" value="Genomic_DNA"/>
</dbReference>
<dbReference type="AlphaFoldDB" id="A0A1Y1Z9T7"/>
<gene>
    <name evidence="1" type="ORF">BCR34DRAFT_29663</name>
</gene>
<evidence type="ECO:0000313" key="2">
    <source>
        <dbReference type="Proteomes" id="UP000193144"/>
    </source>
</evidence>